<evidence type="ECO:0000313" key="2">
    <source>
        <dbReference type="Proteomes" id="UP000072421"/>
    </source>
</evidence>
<name>A0A127PIS0_9BURK</name>
<dbReference type="EMBL" id="CP013232">
    <property type="protein sequence ID" value="AMO97331.1"/>
    <property type="molecule type" value="Genomic_DNA"/>
</dbReference>
<protein>
    <submittedName>
        <fullName evidence="1">Uncharacterized protein</fullName>
    </submittedName>
</protein>
<evidence type="ECO:0000313" key="1">
    <source>
        <dbReference type="EMBL" id="AMO97331.1"/>
    </source>
</evidence>
<reference evidence="1 2" key="1">
    <citation type="submission" date="2015-11" db="EMBL/GenBank/DDBJ databases">
        <title>Exploring the genomic traits of fungus-feeding bacterial genus Collimonas.</title>
        <authorList>
            <person name="Song C."/>
            <person name="Schmidt R."/>
            <person name="de Jager V."/>
            <person name="Krzyzanowska D."/>
            <person name="Jongedijk E."/>
            <person name="Cankar K."/>
            <person name="Beekwilder J."/>
            <person name="van Veen A."/>
            <person name="de Boer W."/>
            <person name="van Veen J.A."/>
            <person name="Garbeva P."/>
        </authorList>
    </citation>
    <scope>NUCLEOTIDE SEQUENCE [LARGE SCALE GENOMIC DNA]</scope>
    <source>
        <strain evidence="1 2">Ter6</strain>
    </source>
</reference>
<organism evidence="1">
    <name type="scientific">Collimonas fungivorans</name>
    <dbReference type="NCBI Taxonomy" id="158899"/>
    <lineage>
        <taxon>Bacteria</taxon>
        <taxon>Pseudomonadati</taxon>
        <taxon>Pseudomonadota</taxon>
        <taxon>Betaproteobacteria</taxon>
        <taxon>Burkholderiales</taxon>
        <taxon>Oxalobacteraceae</taxon>
        <taxon>Collimonas</taxon>
    </lineage>
</organism>
<dbReference type="Proteomes" id="UP000072421">
    <property type="component" value="Chromosome"/>
</dbReference>
<dbReference type="AlphaFoldDB" id="A0A127PIS0"/>
<dbReference type="PATRIC" id="fig|158899.10.peg.4694"/>
<proteinExistence type="predicted"/>
<gene>
    <name evidence="1" type="ORF">CFter6_4750</name>
</gene>
<accession>A0A127PIS0</accession>
<sequence>MGTADYSSAQSTLLALMNSAPAELLHPLIDAALQPLLVKGLFPASGPGKGIRITCRLRSLAKKTPAAMPASEFCYKTVGFSKENAAKPDRIGVSGDNR</sequence>